<dbReference type="NCBIfam" id="TIGR00539">
    <property type="entry name" value="hemN_rel"/>
    <property type="match status" value="1"/>
</dbReference>
<evidence type="ECO:0000256" key="10">
    <source>
        <dbReference type="RuleBase" id="RU364116"/>
    </source>
</evidence>
<evidence type="ECO:0000256" key="4">
    <source>
        <dbReference type="ARBA" id="ARBA00022617"/>
    </source>
</evidence>
<evidence type="ECO:0000256" key="2">
    <source>
        <dbReference type="ARBA" id="ARBA00006100"/>
    </source>
</evidence>
<evidence type="ECO:0000256" key="7">
    <source>
        <dbReference type="ARBA" id="ARBA00023004"/>
    </source>
</evidence>
<dbReference type="Gene3D" id="3.20.20.70">
    <property type="entry name" value="Aldolase class I"/>
    <property type="match status" value="1"/>
</dbReference>
<keyword evidence="10" id="KW-0963">Cytoplasm</keyword>
<keyword evidence="9 10" id="KW-0143">Chaperone</keyword>
<evidence type="ECO:0000256" key="6">
    <source>
        <dbReference type="ARBA" id="ARBA00022723"/>
    </source>
</evidence>
<dbReference type="InterPro" id="IPR013785">
    <property type="entry name" value="Aldolase_TIM"/>
</dbReference>
<evidence type="ECO:0000313" key="13">
    <source>
        <dbReference type="Proteomes" id="UP001184150"/>
    </source>
</evidence>
<evidence type="ECO:0000259" key="11">
    <source>
        <dbReference type="PROSITE" id="PS51918"/>
    </source>
</evidence>
<keyword evidence="10" id="KW-0004">4Fe-4S</keyword>
<organism evidence="12 13">
    <name type="scientific">Novosphingobium capsulatum</name>
    <dbReference type="NCBI Taxonomy" id="13688"/>
    <lineage>
        <taxon>Bacteria</taxon>
        <taxon>Pseudomonadati</taxon>
        <taxon>Pseudomonadota</taxon>
        <taxon>Alphaproteobacteria</taxon>
        <taxon>Sphingomonadales</taxon>
        <taxon>Sphingomonadaceae</taxon>
        <taxon>Novosphingobium</taxon>
    </lineage>
</organism>
<dbReference type="InterPro" id="IPR034505">
    <property type="entry name" value="Coproporphyrinogen-III_oxidase"/>
</dbReference>
<evidence type="ECO:0000256" key="9">
    <source>
        <dbReference type="ARBA" id="ARBA00023186"/>
    </source>
</evidence>
<dbReference type="InterPro" id="IPR058240">
    <property type="entry name" value="rSAM_sf"/>
</dbReference>
<accession>A0ABU1MH85</accession>
<evidence type="ECO:0000313" key="12">
    <source>
        <dbReference type="EMBL" id="MDR6509548.1"/>
    </source>
</evidence>
<sequence length="383" mass="41543">MPPLALYIHWPFCLAKCPYCDFNSHVRAKTDMAAWESALLADMAHEAALLPGRELTSIFFGGGTPSLMPPALVARLIEAAGQHWRLASDIEITLEANPSSVEAANFAALANAGINRVSLGLQALDDETLHFLGRLHDAAEGLAALDVAQRHFARVTFDLIYARPGHTPETWDAELARALALGTGHMSLYQLTIEPGTRFATLVREGRFTPLDDDAAADLFALTRARMTAAGLPAYEISNHARPGEQSRHNLTYWRYGDYAGIGPGAHGRRLETATVRHRKPENYLRAVAEQGHGLVEQRALGRTEQASEALLMGLRLDEGVDVAALSRRFGLAESALIDPAKRAFHARGGLLREDGTRLVVTEAGMPLLDALLAELVPAELVS</sequence>
<keyword evidence="5 10" id="KW-0949">S-adenosyl-L-methionine</keyword>
<dbReference type="RefSeq" id="WP_309804241.1">
    <property type="nucleotide sequence ID" value="NZ_JAVDRD010000001.1"/>
</dbReference>
<dbReference type="SUPFAM" id="SSF102114">
    <property type="entry name" value="Radical SAM enzymes"/>
    <property type="match status" value="1"/>
</dbReference>
<comment type="cofactor">
    <cofactor evidence="1">
        <name>[4Fe-4S] cluster</name>
        <dbReference type="ChEBI" id="CHEBI:49883"/>
    </cofactor>
</comment>
<reference evidence="12 13" key="1">
    <citation type="submission" date="2023-07" db="EMBL/GenBank/DDBJ databases">
        <title>Sorghum-associated microbial communities from plants grown in Nebraska, USA.</title>
        <authorList>
            <person name="Schachtman D."/>
        </authorList>
    </citation>
    <scope>NUCLEOTIDE SEQUENCE [LARGE SCALE GENOMIC DNA]</scope>
    <source>
        <strain evidence="12 13">DS1027</strain>
    </source>
</reference>
<dbReference type="Pfam" id="PF06969">
    <property type="entry name" value="HemN_C"/>
    <property type="match status" value="1"/>
</dbReference>
<comment type="similarity">
    <text evidence="2">Belongs to the anaerobic coproporphyrinogen-III oxidase family. HemW subfamily.</text>
</comment>
<dbReference type="InterPro" id="IPR007197">
    <property type="entry name" value="rSAM"/>
</dbReference>
<keyword evidence="8 10" id="KW-0411">Iron-sulfur</keyword>
<dbReference type="SFLD" id="SFLDS00029">
    <property type="entry name" value="Radical_SAM"/>
    <property type="match status" value="1"/>
</dbReference>
<keyword evidence="12" id="KW-0560">Oxidoreductase</keyword>
<evidence type="ECO:0000256" key="3">
    <source>
        <dbReference type="ARBA" id="ARBA00017228"/>
    </source>
</evidence>
<dbReference type="PROSITE" id="PS51918">
    <property type="entry name" value="RADICAL_SAM"/>
    <property type="match status" value="1"/>
</dbReference>
<dbReference type="SFLD" id="SFLDF00288">
    <property type="entry name" value="HemN-like__clustered_with_nucl"/>
    <property type="match status" value="1"/>
</dbReference>
<dbReference type="Pfam" id="PF04055">
    <property type="entry name" value="Radical_SAM"/>
    <property type="match status" value="1"/>
</dbReference>
<comment type="caution">
    <text evidence="12">The sequence shown here is derived from an EMBL/GenBank/DDBJ whole genome shotgun (WGS) entry which is preliminary data.</text>
</comment>
<keyword evidence="13" id="KW-1185">Reference proteome</keyword>
<keyword evidence="6 10" id="KW-0479">Metal-binding</keyword>
<feature type="domain" description="Radical SAM core" evidence="11">
    <location>
        <begin position="1"/>
        <end position="233"/>
    </location>
</feature>
<protein>
    <recommendedName>
        <fullName evidence="3 10">Heme chaperone HemW</fullName>
    </recommendedName>
</protein>
<evidence type="ECO:0000256" key="8">
    <source>
        <dbReference type="ARBA" id="ARBA00023014"/>
    </source>
</evidence>
<dbReference type="Proteomes" id="UP001184150">
    <property type="component" value="Unassembled WGS sequence"/>
</dbReference>
<keyword evidence="4 10" id="KW-0349">Heme</keyword>
<keyword evidence="7 10" id="KW-0408">Iron</keyword>
<dbReference type="SFLD" id="SFLDG01065">
    <property type="entry name" value="anaerobic_coproporphyrinogen-I"/>
    <property type="match status" value="1"/>
</dbReference>
<dbReference type="SFLD" id="SFLDF00562">
    <property type="entry name" value="HemN-like__clustered_with_heat"/>
    <property type="match status" value="1"/>
</dbReference>
<gene>
    <name evidence="12" type="ORF">J2792_000388</name>
</gene>
<dbReference type="InterPro" id="IPR006638">
    <property type="entry name" value="Elp3/MiaA/NifB-like_rSAM"/>
</dbReference>
<dbReference type="GO" id="GO:0051989">
    <property type="term" value="F:coproporphyrinogen dehydrogenase activity"/>
    <property type="evidence" value="ECO:0007669"/>
    <property type="project" value="UniProtKB-EC"/>
</dbReference>
<dbReference type="PANTHER" id="PTHR13932:SF5">
    <property type="entry name" value="RADICAL S-ADENOSYL METHIONINE DOMAIN-CONTAINING PROTEIN 1, MITOCHONDRIAL"/>
    <property type="match status" value="1"/>
</dbReference>
<evidence type="ECO:0000256" key="1">
    <source>
        <dbReference type="ARBA" id="ARBA00001966"/>
    </source>
</evidence>
<comment type="subcellular location">
    <subcellularLocation>
        <location evidence="10">Cytoplasm</location>
    </subcellularLocation>
</comment>
<dbReference type="CDD" id="cd01335">
    <property type="entry name" value="Radical_SAM"/>
    <property type="match status" value="1"/>
</dbReference>
<proteinExistence type="inferred from homology"/>
<dbReference type="InterPro" id="IPR010723">
    <property type="entry name" value="HemN_C"/>
</dbReference>
<dbReference type="InterPro" id="IPR004559">
    <property type="entry name" value="HemW-like"/>
</dbReference>
<evidence type="ECO:0000256" key="5">
    <source>
        <dbReference type="ARBA" id="ARBA00022691"/>
    </source>
</evidence>
<dbReference type="EMBL" id="JAVDRD010000001">
    <property type="protein sequence ID" value="MDR6509548.1"/>
    <property type="molecule type" value="Genomic_DNA"/>
</dbReference>
<comment type="function">
    <text evidence="10">Probably acts as a heme chaperone, transferring heme to an unknown acceptor. Binds one molecule of heme per monomer, possibly covalently. Binds 1 [4Fe-4S] cluster. The cluster is coordinated with 3 cysteines and an exchangeable S-adenosyl-L-methionine.</text>
</comment>
<dbReference type="PANTHER" id="PTHR13932">
    <property type="entry name" value="COPROPORPHYRINIGEN III OXIDASE"/>
    <property type="match status" value="1"/>
</dbReference>
<dbReference type="SMART" id="SM00729">
    <property type="entry name" value="Elp3"/>
    <property type="match status" value="1"/>
</dbReference>
<name>A0ABU1MH85_9SPHN</name>